<dbReference type="EMBL" id="CYKH01002231">
    <property type="protein sequence ID" value="CUG94312.1"/>
    <property type="molecule type" value="Genomic_DNA"/>
</dbReference>
<keyword evidence="2" id="KW-1185">Reference proteome</keyword>
<dbReference type="AlphaFoldDB" id="A0A0S4JVH5"/>
<feature type="non-terminal residue" evidence="1">
    <location>
        <position position="84"/>
    </location>
</feature>
<dbReference type="Proteomes" id="UP000051952">
    <property type="component" value="Unassembled WGS sequence"/>
</dbReference>
<proteinExistence type="predicted"/>
<accession>A0A0S4JVH5</accession>
<evidence type="ECO:0000313" key="2">
    <source>
        <dbReference type="Proteomes" id="UP000051952"/>
    </source>
</evidence>
<protein>
    <submittedName>
        <fullName evidence="1">Short chain dehydrogenase, putative</fullName>
    </submittedName>
</protein>
<name>A0A0S4JVH5_BODSA</name>
<reference evidence="2" key="1">
    <citation type="submission" date="2015-09" db="EMBL/GenBank/DDBJ databases">
        <authorList>
            <consortium name="Pathogen Informatics"/>
        </authorList>
    </citation>
    <scope>NUCLEOTIDE SEQUENCE [LARGE SCALE GENOMIC DNA]</scope>
    <source>
        <strain evidence="2">Lake Konstanz</strain>
    </source>
</reference>
<dbReference type="VEuPathDB" id="TriTrypDB:BSAL_47555"/>
<sequence length="84" mass="9770">MDAVPRRALLPLPRFNSAFLRLCTTGYFLSLGTCPPLRDRRLSLRRLRLPSLPQQDRASLTFWSTTLAFLMSRAFLRWTTRSGR</sequence>
<evidence type="ECO:0000313" key="1">
    <source>
        <dbReference type="EMBL" id="CUG94312.1"/>
    </source>
</evidence>
<organism evidence="1 2">
    <name type="scientific">Bodo saltans</name>
    <name type="common">Flagellated protozoan</name>
    <dbReference type="NCBI Taxonomy" id="75058"/>
    <lineage>
        <taxon>Eukaryota</taxon>
        <taxon>Discoba</taxon>
        <taxon>Euglenozoa</taxon>
        <taxon>Kinetoplastea</taxon>
        <taxon>Metakinetoplastina</taxon>
        <taxon>Eubodonida</taxon>
        <taxon>Bodonidae</taxon>
        <taxon>Bodo</taxon>
    </lineage>
</organism>
<gene>
    <name evidence="1" type="ORF">BSAL_47555</name>
</gene>